<dbReference type="Pfam" id="PF01094">
    <property type="entry name" value="ANF_receptor"/>
    <property type="match status" value="1"/>
</dbReference>
<protein>
    <recommendedName>
        <fullName evidence="7">Receptor ligand binding region domain-containing protein</fullName>
    </recommendedName>
</protein>
<feature type="compositionally biased region" description="Gly residues" evidence="5">
    <location>
        <begin position="534"/>
        <end position="549"/>
    </location>
</feature>
<evidence type="ECO:0000256" key="5">
    <source>
        <dbReference type="SAM" id="MobiDB-lite"/>
    </source>
</evidence>
<dbReference type="InterPro" id="IPR001828">
    <property type="entry name" value="ANF_lig-bd_rcpt"/>
</dbReference>
<keyword evidence="6" id="KW-0732">Signal</keyword>
<feature type="signal peptide" evidence="6">
    <location>
        <begin position="1"/>
        <end position="31"/>
    </location>
</feature>
<feature type="compositionally biased region" description="Gly residues" evidence="5">
    <location>
        <begin position="224"/>
        <end position="235"/>
    </location>
</feature>
<evidence type="ECO:0000259" key="7">
    <source>
        <dbReference type="Pfam" id="PF01094"/>
    </source>
</evidence>
<evidence type="ECO:0000256" key="2">
    <source>
        <dbReference type="ARBA" id="ARBA00022692"/>
    </source>
</evidence>
<dbReference type="InterPro" id="IPR028082">
    <property type="entry name" value="Peripla_BP_I"/>
</dbReference>
<feature type="compositionally biased region" description="Polar residues" evidence="5">
    <location>
        <begin position="60"/>
        <end position="71"/>
    </location>
</feature>
<feature type="chain" id="PRO_5047515139" description="Receptor ligand binding region domain-containing protein" evidence="6">
    <location>
        <begin position="32"/>
        <end position="663"/>
    </location>
</feature>
<evidence type="ECO:0000313" key="8">
    <source>
        <dbReference type="EMBL" id="CAL8133589.1"/>
    </source>
</evidence>
<feature type="region of interest" description="Disordered" evidence="5">
    <location>
        <begin position="516"/>
        <end position="549"/>
    </location>
</feature>
<evidence type="ECO:0000256" key="3">
    <source>
        <dbReference type="ARBA" id="ARBA00022989"/>
    </source>
</evidence>
<keyword evidence="2" id="KW-0812">Transmembrane</keyword>
<sequence>MSVSHCSRRVAQAFFLKMVIFLTLIWSPSVTEDSSTLGATFSTPTTLGNGGEVGGKFTFSPESHSSHSPTAGRSLRSPVSSPFHGGGLGGTRSSSSFPSQQQPPPPPIYSDQLPTTLVRLEVVAILGDLSKPYVALSKTLARTLNSVTAADLVSQLDFPEKNLTWRVRNFFVNDQPQQLPTALHQVETGSSGGSGYGSDDSLLDGEEFVDDYYVADDHDEGRTSGSGSGSGAGSGGRKRPRRPKVLFGPMVMPKLCEFLSETRAVAIVNLIGDVSSERLLSLVATSTGIPLIGSSTYASPLTLHEDKEDLYVSLSASVRHFARALGHLLVYCHWHSFSVLFDDSPSTINTQGAWEEVLSQMTTRLRDKSIINAESSKSSSSVNLTDYDYDDEDGGSPFDDDYPDPILHPNYLTIKTRDSLSAFRALSELTKATQGVIVLLCSERSTMQVFHAAKRLRMLNGDYVFILVGQFNEFESAPDWIPSGVLALRSPRKAPIGKSLMKTTGKLLASAVTTIKDEPAPVLPPSPGNNNGNGENGGGNGNNGGGEYYNGGMPSGGVFSGFTKSDLNRMGPIKLTPGGSGSLGLNPFLLPPGSGNRLPNDNKSTRLMTSAVDTSSRSSSESPAELPPPQTILGLLENLSNISCWQQPPDYWNRKIVSMAITR</sequence>
<feature type="compositionally biased region" description="Low complexity" evidence="5">
    <location>
        <begin position="615"/>
        <end position="624"/>
    </location>
</feature>
<organism evidence="8 9">
    <name type="scientific">Orchesella dallaii</name>
    <dbReference type="NCBI Taxonomy" id="48710"/>
    <lineage>
        <taxon>Eukaryota</taxon>
        <taxon>Metazoa</taxon>
        <taxon>Ecdysozoa</taxon>
        <taxon>Arthropoda</taxon>
        <taxon>Hexapoda</taxon>
        <taxon>Collembola</taxon>
        <taxon>Entomobryomorpha</taxon>
        <taxon>Entomobryoidea</taxon>
        <taxon>Orchesellidae</taxon>
        <taxon>Orchesellinae</taxon>
        <taxon>Orchesella</taxon>
    </lineage>
</organism>
<comment type="caution">
    <text evidence="8">The sequence shown here is derived from an EMBL/GenBank/DDBJ whole genome shotgun (WGS) entry which is preliminary data.</text>
</comment>
<keyword evidence="4" id="KW-0472">Membrane</keyword>
<feature type="compositionally biased region" description="Low complexity" evidence="5">
    <location>
        <begin position="91"/>
        <end position="100"/>
    </location>
</feature>
<feature type="domain" description="Receptor ligand binding region" evidence="7">
    <location>
        <begin position="275"/>
        <end position="468"/>
    </location>
</feature>
<dbReference type="SUPFAM" id="SSF53822">
    <property type="entry name" value="Periplasmic binding protein-like I"/>
    <property type="match status" value="1"/>
</dbReference>
<evidence type="ECO:0000256" key="1">
    <source>
        <dbReference type="ARBA" id="ARBA00004370"/>
    </source>
</evidence>
<feature type="region of interest" description="Disordered" evidence="5">
    <location>
        <begin position="590"/>
        <end position="628"/>
    </location>
</feature>
<comment type="subcellular location">
    <subcellularLocation>
        <location evidence="1">Membrane</location>
    </subcellularLocation>
</comment>
<keyword evidence="3" id="KW-1133">Transmembrane helix</keyword>
<evidence type="ECO:0000256" key="6">
    <source>
        <dbReference type="SAM" id="SignalP"/>
    </source>
</evidence>
<reference evidence="8 9" key="1">
    <citation type="submission" date="2024-08" db="EMBL/GenBank/DDBJ databases">
        <authorList>
            <person name="Cucini C."/>
            <person name="Frati F."/>
        </authorList>
    </citation>
    <scope>NUCLEOTIDE SEQUENCE [LARGE SCALE GENOMIC DNA]</scope>
</reference>
<dbReference type="EMBL" id="CAXLJM020000101">
    <property type="protein sequence ID" value="CAL8133589.1"/>
    <property type="molecule type" value="Genomic_DNA"/>
</dbReference>
<accession>A0ABP1RRA3</accession>
<name>A0ABP1RRA3_9HEXA</name>
<evidence type="ECO:0000256" key="4">
    <source>
        <dbReference type="ARBA" id="ARBA00023136"/>
    </source>
</evidence>
<gene>
    <name evidence="8" type="ORF">ODALV1_LOCUS25135</name>
</gene>
<dbReference type="Proteomes" id="UP001642540">
    <property type="component" value="Unassembled WGS sequence"/>
</dbReference>
<keyword evidence="9" id="KW-1185">Reference proteome</keyword>
<feature type="region of interest" description="Disordered" evidence="5">
    <location>
        <begin position="41"/>
        <end position="112"/>
    </location>
</feature>
<proteinExistence type="predicted"/>
<dbReference type="Gene3D" id="3.40.50.2300">
    <property type="match status" value="3"/>
</dbReference>
<feature type="region of interest" description="Disordered" evidence="5">
    <location>
        <begin position="218"/>
        <end position="244"/>
    </location>
</feature>
<feature type="compositionally biased region" description="Polar residues" evidence="5">
    <location>
        <begin position="597"/>
        <end position="614"/>
    </location>
</feature>
<evidence type="ECO:0000313" key="9">
    <source>
        <dbReference type="Proteomes" id="UP001642540"/>
    </source>
</evidence>